<dbReference type="RefSeq" id="WP_135060156.1">
    <property type="nucleotide sequence ID" value="NZ_CP038254.1"/>
</dbReference>
<dbReference type="InterPro" id="IPR036047">
    <property type="entry name" value="F-box-like_dom_sf"/>
</dbReference>
<dbReference type="CDD" id="cd09917">
    <property type="entry name" value="F-box_SF"/>
    <property type="match status" value="1"/>
</dbReference>
<proteinExistence type="predicted"/>
<dbReference type="Proteomes" id="UP000295517">
    <property type="component" value="Chromosome"/>
</dbReference>
<evidence type="ECO:0000259" key="1">
    <source>
        <dbReference type="PROSITE" id="PS50181"/>
    </source>
</evidence>
<dbReference type="Gene3D" id="1.20.1280.50">
    <property type="match status" value="1"/>
</dbReference>
<protein>
    <submittedName>
        <fullName evidence="2">F-box domain-containing protein</fullName>
    </submittedName>
</protein>
<organism evidence="2 3">
    <name type="scientific">Legionella israelensis</name>
    <dbReference type="NCBI Taxonomy" id="454"/>
    <lineage>
        <taxon>Bacteria</taxon>
        <taxon>Pseudomonadati</taxon>
        <taxon>Pseudomonadota</taxon>
        <taxon>Gammaproteobacteria</taxon>
        <taxon>Legionellales</taxon>
        <taxon>Legionellaceae</taxon>
        <taxon>Legionella</taxon>
    </lineage>
</organism>
<dbReference type="EMBL" id="CP038254">
    <property type="protein sequence ID" value="QBR83832.1"/>
    <property type="molecule type" value="Genomic_DNA"/>
</dbReference>
<reference evidence="2 3" key="1">
    <citation type="submission" date="2019-03" db="EMBL/GenBank/DDBJ databases">
        <title>Diverse conjugative elements silence natural transformation in Legionella species.</title>
        <authorList>
            <person name="Durieux I."/>
            <person name="Ginevra C."/>
            <person name="Attaiech L."/>
            <person name="Picq K."/>
            <person name="Juan P.A."/>
            <person name="Jarraud S."/>
            <person name="Charpentier X."/>
        </authorList>
    </citation>
    <scope>NUCLEOTIDE SEQUENCE [LARGE SCALE GENOMIC DNA]</scope>
    <source>
        <strain evidence="2 3">HL-0427-4011</strain>
    </source>
</reference>
<name>A0AAX1EG30_9GAMM</name>
<sequence>MTKITDLPTDPILEIFQFMSPKDVVHFLSTNKQYRQFDESPDFWKVMLKIHFPDYPVSSENNEIDFKKIFKSCYKSLVPESKYHAVMNIDESPDCDKNKEPEKFFQQLVTLFNQNINRTNPGPHIHIAENGNPLSSHTVFGGGFHAILELDLPQNFSLEFEPYNKAYIPQEQITIDNIVSCDDTVNPLRKAAQEPAKDMDLDVMKSLLKGISIKTKQQMNYFLADKSRLVSGLFKKATGQEKTNVELNKEMEKIIEESKSVMDLLKGVHTISQQAYESAFGNFTKGLKDFFDAIGIKNYDRKDSMLDFLKKCQEYELISTVPLESFPAASKG</sequence>
<dbReference type="AlphaFoldDB" id="A0AAX1EG30"/>
<dbReference type="PROSITE" id="PS50181">
    <property type="entry name" value="FBOX"/>
    <property type="match status" value="1"/>
</dbReference>
<accession>A0AAX1EG30</accession>
<dbReference type="SUPFAM" id="SSF81383">
    <property type="entry name" value="F-box domain"/>
    <property type="match status" value="1"/>
</dbReference>
<feature type="domain" description="F-box" evidence="1">
    <location>
        <begin position="1"/>
        <end position="47"/>
    </location>
</feature>
<evidence type="ECO:0000313" key="3">
    <source>
        <dbReference type="Proteomes" id="UP000295517"/>
    </source>
</evidence>
<dbReference type="InterPro" id="IPR001810">
    <property type="entry name" value="F-box_dom"/>
</dbReference>
<evidence type="ECO:0000313" key="2">
    <source>
        <dbReference type="EMBL" id="QBR83832.1"/>
    </source>
</evidence>
<dbReference type="Pfam" id="PF00646">
    <property type="entry name" value="F-box"/>
    <property type="match status" value="1"/>
</dbReference>
<gene>
    <name evidence="2" type="ORF">E3983_05405</name>
</gene>